<feature type="domain" description="Phasin" evidence="2">
    <location>
        <begin position="32"/>
        <end position="110"/>
    </location>
</feature>
<dbReference type="InterPro" id="IPR010127">
    <property type="entry name" value="Phasin_subfam-1"/>
</dbReference>
<dbReference type="Proteomes" id="UP000592780">
    <property type="component" value="Unassembled WGS sequence"/>
</dbReference>
<feature type="compositionally biased region" description="Polar residues" evidence="1">
    <location>
        <begin position="142"/>
        <end position="154"/>
    </location>
</feature>
<evidence type="ECO:0000256" key="1">
    <source>
        <dbReference type="SAM" id="MobiDB-lite"/>
    </source>
</evidence>
<proteinExistence type="predicted"/>
<dbReference type="EMBL" id="JACHDD010000008">
    <property type="protein sequence ID" value="MBB5426926.1"/>
    <property type="molecule type" value="Genomic_DNA"/>
</dbReference>
<dbReference type="RefSeq" id="WP_018434966.1">
    <property type="nucleotide sequence ID" value="NZ_JACHDD010000008.1"/>
</dbReference>
<evidence type="ECO:0000259" key="2">
    <source>
        <dbReference type="Pfam" id="PF09361"/>
    </source>
</evidence>
<accession>A0A7W8V8A8</accession>
<dbReference type="NCBIfam" id="TIGR01841">
    <property type="entry name" value="phasin"/>
    <property type="match status" value="1"/>
</dbReference>
<sequence length="175" mass="18813">MTSETLLVLPDNGGEAEPAAVGSADRRTEVNHFFDATERLFELNRTAVKTSIDEQCVVALKALEERSPLGAWRLQASYVFAGSAKAVAYWRHASEILLDSFADAVSDAEHRVNRGFLVMTGAMEDASVGLGSSILMGDPGPATQSMEETAQIISQPEDETPARRRGRADGQSASK</sequence>
<feature type="region of interest" description="Disordered" evidence="1">
    <location>
        <begin position="138"/>
        <end position="175"/>
    </location>
</feature>
<evidence type="ECO:0000313" key="3">
    <source>
        <dbReference type="EMBL" id="MBB5426926.1"/>
    </source>
</evidence>
<comment type="caution">
    <text evidence="3">The sequence shown here is derived from an EMBL/GenBank/DDBJ whole genome shotgun (WGS) entry which is preliminary data.</text>
</comment>
<feature type="region of interest" description="Disordered" evidence="1">
    <location>
        <begin position="1"/>
        <end position="20"/>
    </location>
</feature>
<dbReference type="AlphaFoldDB" id="A0A7W8V8A8"/>
<organism evidence="3 4">
    <name type="scientific">Paraburkholderia atlantica</name>
    <dbReference type="NCBI Taxonomy" id="2654982"/>
    <lineage>
        <taxon>Bacteria</taxon>
        <taxon>Pseudomonadati</taxon>
        <taxon>Pseudomonadota</taxon>
        <taxon>Betaproteobacteria</taxon>
        <taxon>Burkholderiales</taxon>
        <taxon>Burkholderiaceae</taxon>
        <taxon>Paraburkholderia</taxon>
    </lineage>
</organism>
<dbReference type="InterPro" id="IPR018968">
    <property type="entry name" value="Phasin"/>
</dbReference>
<dbReference type="Pfam" id="PF09361">
    <property type="entry name" value="Phasin_2"/>
    <property type="match status" value="1"/>
</dbReference>
<reference evidence="3 4" key="1">
    <citation type="submission" date="2020-08" db="EMBL/GenBank/DDBJ databases">
        <title>Genomic Encyclopedia of Type Strains, Phase IV (KMG-V): Genome sequencing to study the core and pangenomes of soil and plant-associated prokaryotes.</title>
        <authorList>
            <person name="Whitman W."/>
        </authorList>
    </citation>
    <scope>NUCLEOTIDE SEQUENCE [LARGE SCALE GENOMIC DNA]</scope>
    <source>
        <strain evidence="3 4">JPY158</strain>
    </source>
</reference>
<name>A0A7W8V8A8_PARAM</name>
<dbReference type="OrthoDB" id="9100410at2"/>
<gene>
    <name evidence="3" type="ORF">HDG40_005105</name>
</gene>
<keyword evidence="4" id="KW-1185">Reference proteome</keyword>
<protein>
    <submittedName>
        <fullName evidence="3">Phasin family protein</fullName>
    </submittedName>
</protein>
<evidence type="ECO:0000313" key="4">
    <source>
        <dbReference type="Proteomes" id="UP000592780"/>
    </source>
</evidence>